<gene>
    <name evidence="7" type="ORF">BGLFYP119_01754</name>
</gene>
<evidence type="ECO:0000256" key="4">
    <source>
        <dbReference type="ARBA" id="ARBA00023136"/>
    </source>
</evidence>
<feature type="transmembrane region" description="Helical" evidence="5">
    <location>
        <begin position="97"/>
        <end position="116"/>
    </location>
</feature>
<organism evidence="7">
    <name type="scientific">Blautia glucerasea</name>
    <dbReference type="NCBI Taxonomy" id="536633"/>
    <lineage>
        <taxon>Bacteria</taxon>
        <taxon>Bacillati</taxon>
        <taxon>Bacillota</taxon>
        <taxon>Clostridia</taxon>
        <taxon>Lachnospirales</taxon>
        <taxon>Lachnospiraceae</taxon>
        <taxon>Blautia</taxon>
    </lineage>
</organism>
<feature type="transmembrane region" description="Helical" evidence="5">
    <location>
        <begin position="128"/>
        <end position="148"/>
    </location>
</feature>
<feature type="domain" description="VanZ-like" evidence="6">
    <location>
        <begin position="17"/>
        <end position="144"/>
    </location>
</feature>
<reference evidence="7" key="1">
    <citation type="submission" date="2019-11" db="EMBL/GenBank/DDBJ databases">
        <authorList>
            <person name="Feng L."/>
        </authorList>
    </citation>
    <scope>NUCLEOTIDE SEQUENCE</scope>
    <source>
        <strain evidence="7">BgluceraseaLFYP119</strain>
    </source>
</reference>
<evidence type="ECO:0000256" key="5">
    <source>
        <dbReference type="SAM" id="Phobius"/>
    </source>
</evidence>
<dbReference type="Pfam" id="PF04892">
    <property type="entry name" value="VanZ"/>
    <property type="match status" value="1"/>
</dbReference>
<keyword evidence="3 5" id="KW-1133">Transmembrane helix</keyword>
<dbReference type="EMBL" id="CACRST010000014">
    <property type="protein sequence ID" value="VYT08781.1"/>
    <property type="molecule type" value="Genomic_DNA"/>
</dbReference>
<protein>
    <submittedName>
        <fullName evidence="7">VanZ like family protein</fullName>
    </submittedName>
</protein>
<dbReference type="RefSeq" id="WP_156354069.1">
    <property type="nucleotide sequence ID" value="NZ_CACRST010000014.1"/>
</dbReference>
<keyword evidence="2 5" id="KW-0812">Transmembrane</keyword>
<dbReference type="InterPro" id="IPR053150">
    <property type="entry name" value="Teicoplanin_resist-assoc"/>
</dbReference>
<dbReference type="PANTHER" id="PTHR36834">
    <property type="entry name" value="MEMBRANE PROTEIN-RELATED"/>
    <property type="match status" value="1"/>
</dbReference>
<evidence type="ECO:0000313" key="7">
    <source>
        <dbReference type="EMBL" id="VYT08781.1"/>
    </source>
</evidence>
<evidence type="ECO:0000259" key="6">
    <source>
        <dbReference type="Pfam" id="PF04892"/>
    </source>
</evidence>
<evidence type="ECO:0000256" key="3">
    <source>
        <dbReference type="ARBA" id="ARBA00022989"/>
    </source>
</evidence>
<name>A0A6N2TXF7_9FIRM</name>
<dbReference type="GO" id="GO:0016020">
    <property type="term" value="C:membrane"/>
    <property type="evidence" value="ECO:0007669"/>
    <property type="project" value="UniProtKB-SubCell"/>
</dbReference>
<proteinExistence type="predicted"/>
<dbReference type="SUPFAM" id="SSF144091">
    <property type="entry name" value="Rhomboid-like"/>
    <property type="match status" value="1"/>
</dbReference>
<comment type="subcellular location">
    <subcellularLocation>
        <location evidence="1">Membrane</location>
        <topology evidence="1">Multi-pass membrane protein</topology>
    </subcellularLocation>
</comment>
<dbReference type="PANTHER" id="PTHR36834:SF1">
    <property type="entry name" value="INTEGRAL MEMBRANE PROTEIN"/>
    <property type="match status" value="1"/>
</dbReference>
<sequence>MRDHTKRRIRQTGVVLFILYVLLLIYFLFFAEEYGRMAEAERIYRYNLKPFVEIQRFWTYRNQLGLSAFFMNIFGNVIGFIPFGFILPVIGRRWRSGFLIVLSGFCLSLCVETIQLVTKVGCFDVDDLILNTAGAAAGYLSFAFCNYLRRKHYGEKI</sequence>
<feature type="transmembrane region" description="Helical" evidence="5">
    <location>
        <begin position="66"/>
        <end position="90"/>
    </location>
</feature>
<accession>A0A6N2TXF7</accession>
<dbReference type="AlphaFoldDB" id="A0A6N2TXF7"/>
<keyword evidence="4 5" id="KW-0472">Membrane</keyword>
<evidence type="ECO:0000256" key="1">
    <source>
        <dbReference type="ARBA" id="ARBA00004141"/>
    </source>
</evidence>
<dbReference type="InterPro" id="IPR035952">
    <property type="entry name" value="Rhomboid-like_sf"/>
</dbReference>
<evidence type="ECO:0000256" key="2">
    <source>
        <dbReference type="ARBA" id="ARBA00022692"/>
    </source>
</evidence>
<feature type="transmembrane region" description="Helical" evidence="5">
    <location>
        <begin position="12"/>
        <end position="31"/>
    </location>
</feature>
<dbReference type="InterPro" id="IPR006976">
    <property type="entry name" value="VanZ-like"/>
</dbReference>